<feature type="transmembrane region" description="Helical" evidence="13">
    <location>
        <begin position="124"/>
        <end position="147"/>
    </location>
</feature>
<feature type="transmembrane region" description="Helical" evidence="13">
    <location>
        <begin position="12"/>
        <end position="30"/>
    </location>
</feature>
<evidence type="ECO:0000313" key="16">
    <source>
        <dbReference type="EMBL" id="QXJ35243.1"/>
    </source>
</evidence>
<dbReference type="InterPro" id="IPR051936">
    <property type="entry name" value="Heme-iron_electron_transfer"/>
</dbReference>
<evidence type="ECO:0000256" key="10">
    <source>
        <dbReference type="ARBA" id="ARBA00023004"/>
    </source>
</evidence>
<dbReference type="GO" id="GO:0009325">
    <property type="term" value="C:nitrate reductase complex"/>
    <property type="evidence" value="ECO:0007669"/>
    <property type="project" value="InterPro"/>
</dbReference>
<keyword evidence="18" id="KW-1185">Reference proteome</keyword>
<dbReference type="PANTHER" id="PTHR30598">
    <property type="entry name" value="NITRATE REDUCTASE PRIVATE CHAPERONE, REDOX ENZYME MATURATION PROTEIN REMP FAMILY"/>
    <property type="match status" value="1"/>
</dbReference>
<dbReference type="InterPro" id="IPR023234">
    <property type="entry name" value="NarG-like_domain"/>
</dbReference>
<evidence type="ECO:0000259" key="14">
    <source>
        <dbReference type="Pfam" id="PF02665"/>
    </source>
</evidence>
<feature type="domain" description="NarG-like" evidence="14">
    <location>
        <begin position="6"/>
        <end position="226"/>
    </location>
</feature>
<evidence type="ECO:0000256" key="5">
    <source>
        <dbReference type="ARBA" id="ARBA00022692"/>
    </source>
</evidence>
<dbReference type="GO" id="GO:0042128">
    <property type="term" value="P:nitrate assimilation"/>
    <property type="evidence" value="ECO:0007669"/>
    <property type="project" value="UniProtKB-KW"/>
</dbReference>
<dbReference type="EMBL" id="CP077713">
    <property type="protein sequence ID" value="QXJ35243.1"/>
    <property type="molecule type" value="Genomic_DNA"/>
</dbReference>
<dbReference type="EC" id="1.7.99.4" evidence="15"/>
<keyword evidence="10" id="KW-0408">Iron</keyword>
<evidence type="ECO:0000256" key="2">
    <source>
        <dbReference type="ARBA" id="ARBA00022448"/>
    </source>
</evidence>
<dbReference type="PANTHER" id="PTHR30598:SF3">
    <property type="entry name" value="RESPIRATORY NITRATE REDUCTASE 1 GAMMA CHAIN"/>
    <property type="match status" value="1"/>
</dbReference>
<organism evidence="15 17">
    <name type="scientific">Saccharolobus shibatae</name>
    <dbReference type="NCBI Taxonomy" id="2286"/>
    <lineage>
        <taxon>Archaea</taxon>
        <taxon>Thermoproteota</taxon>
        <taxon>Thermoprotei</taxon>
        <taxon>Sulfolobales</taxon>
        <taxon>Sulfolobaceae</taxon>
        <taxon>Saccharolobus</taxon>
    </lineage>
</organism>
<dbReference type="EMBL" id="CP077715">
    <property type="protein sequence ID" value="QXJ32219.1"/>
    <property type="molecule type" value="Genomic_DNA"/>
</dbReference>
<evidence type="ECO:0000313" key="17">
    <source>
        <dbReference type="Proteomes" id="UP000693941"/>
    </source>
</evidence>
<evidence type="ECO:0000256" key="13">
    <source>
        <dbReference type="SAM" id="Phobius"/>
    </source>
</evidence>
<evidence type="ECO:0000256" key="9">
    <source>
        <dbReference type="ARBA" id="ARBA00023002"/>
    </source>
</evidence>
<keyword evidence="7" id="KW-0249">Electron transport</keyword>
<keyword evidence="11" id="KW-0534">Nitrate assimilation</keyword>
<name>A0A8F5GWL9_9CREN</name>
<proteinExistence type="predicted"/>
<dbReference type="GO" id="GO:0020037">
    <property type="term" value="F:heme binding"/>
    <property type="evidence" value="ECO:0007669"/>
    <property type="project" value="TreeGrafter"/>
</dbReference>
<sequence>MTSILDQFLWVIYPYISLTIMVVGLVYRYSKDKLRISSESSEILEKRTLRYGSLLFHWGLIVVILGHFAGFLIPISVYNSLGVAPETYHLLAGLLGGIFGAAAVIGVIILLARRLYYDRVRRNSNFADFFVLFLLLIITLLGLYLTLGYNTIYGVYEYRLTVGPWIRGLITLTPNASLMNSVPLPFKIHILISFLLYPAIPFTRLTHLFSLPIQYPFRRPIIVRYRSREYATTRGNISDVRPSSNETGKSEDS</sequence>
<dbReference type="GO" id="GO:0005886">
    <property type="term" value="C:plasma membrane"/>
    <property type="evidence" value="ECO:0007669"/>
    <property type="project" value="UniProtKB-SubCell"/>
</dbReference>
<evidence type="ECO:0000313" key="18">
    <source>
        <dbReference type="Proteomes" id="UP000694036"/>
    </source>
</evidence>
<reference evidence="15 18" key="1">
    <citation type="journal article" date="2021" name="Environ. Microbiol.">
        <title>New insights into the diversity and evolution of the archaeal mobilome from three complete genomes of Saccharolobus shibatae.</title>
        <authorList>
            <person name="Medvedeva S."/>
            <person name="Brandt D."/>
            <person name="Cvirkaite-Krupovic V."/>
            <person name="Liu Y."/>
            <person name="Severinov K."/>
            <person name="Ishino S."/>
            <person name="Ishino Y."/>
            <person name="Prangishvili D."/>
            <person name="Kalinowski J."/>
            <person name="Krupovic M."/>
        </authorList>
    </citation>
    <scope>NUCLEOTIDE SEQUENCE</scope>
    <source>
        <strain evidence="15">BEU9</strain>
        <strain evidence="16 18">S38A</strain>
    </source>
</reference>
<dbReference type="RefSeq" id="WP_218257877.1">
    <property type="nucleotide sequence ID" value="NZ_CP077713.1"/>
</dbReference>
<evidence type="ECO:0000256" key="4">
    <source>
        <dbReference type="ARBA" id="ARBA00022617"/>
    </source>
</evidence>
<dbReference type="NCBIfam" id="TIGR00351">
    <property type="entry name" value="narI"/>
    <property type="match status" value="1"/>
</dbReference>
<keyword evidence="8 13" id="KW-1133">Transmembrane helix</keyword>
<keyword evidence="4" id="KW-0349">Heme</keyword>
<evidence type="ECO:0000256" key="7">
    <source>
        <dbReference type="ARBA" id="ARBA00022982"/>
    </source>
</evidence>
<dbReference type="AlphaFoldDB" id="A0A8F5GWL9"/>
<dbReference type="InterPro" id="IPR003816">
    <property type="entry name" value="Nitrate_red_gam"/>
</dbReference>
<evidence type="ECO:0000256" key="3">
    <source>
        <dbReference type="ARBA" id="ARBA00022475"/>
    </source>
</evidence>
<keyword evidence="3" id="KW-1003">Cell membrane</keyword>
<dbReference type="GO" id="GO:0046872">
    <property type="term" value="F:metal ion binding"/>
    <property type="evidence" value="ECO:0007669"/>
    <property type="project" value="UniProtKB-KW"/>
</dbReference>
<dbReference type="Proteomes" id="UP000694036">
    <property type="component" value="Chromosome"/>
</dbReference>
<gene>
    <name evidence="15" type="ORF">J5U21_01870</name>
    <name evidence="16" type="ORF">J5U22_01790</name>
</gene>
<protein>
    <submittedName>
        <fullName evidence="15">Respiratory nitrate reductase gamma chain</fullName>
        <ecNumber evidence="15">1.7.99.4</ecNumber>
    </submittedName>
</protein>
<feature type="transmembrane region" description="Helical" evidence="13">
    <location>
        <begin position="90"/>
        <end position="112"/>
    </location>
</feature>
<evidence type="ECO:0000256" key="1">
    <source>
        <dbReference type="ARBA" id="ARBA00004651"/>
    </source>
</evidence>
<dbReference type="GO" id="GO:0008940">
    <property type="term" value="F:nitrate reductase activity"/>
    <property type="evidence" value="ECO:0007669"/>
    <property type="project" value="InterPro"/>
</dbReference>
<accession>A0A8F5GWL9</accession>
<dbReference type="GO" id="GO:0009055">
    <property type="term" value="F:electron transfer activity"/>
    <property type="evidence" value="ECO:0007669"/>
    <property type="project" value="TreeGrafter"/>
</dbReference>
<evidence type="ECO:0000313" key="15">
    <source>
        <dbReference type="EMBL" id="QXJ32219.1"/>
    </source>
</evidence>
<feature type="transmembrane region" description="Helical" evidence="13">
    <location>
        <begin position="188"/>
        <end position="209"/>
    </location>
</feature>
<keyword evidence="9 15" id="KW-0560">Oxidoreductase</keyword>
<keyword evidence="12 13" id="KW-0472">Membrane</keyword>
<dbReference type="GeneID" id="65560321"/>
<comment type="subcellular location">
    <subcellularLocation>
        <location evidence="1">Cell membrane</location>
        <topology evidence="1">Multi-pass membrane protein</topology>
    </subcellularLocation>
</comment>
<dbReference type="FunFam" id="1.20.950.20:FF:000001">
    <property type="entry name" value="Respiratory nitrate reductase subunit gamma"/>
    <property type="match status" value="1"/>
</dbReference>
<feature type="transmembrane region" description="Helical" evidence="13">
    <location>
        <begin position="51"/>
        <end position="78"/>
    </location>
</feature>
<dbReference type="GO" id="GO:0019645">
    <property type="term" value="P:anaerobic electron transport chain"/>
    <property type="evidence" value="ECO:0007669"/>
    <property type="project" value="TreeGrafter"/>
</dbReference>
<evidence type="ECO:0000256" key="12">
    <source>
        <dbReference type="ARBA" id="ARBA00023136"/>
    </source>
</evidence>
<evidence type="ECO:0000256" key="11">
    <source>
        <dbReference type="ARBA" id="ARBA00023063"/>
    </source>
</evidence>
<keyword evidence="6" id="KW-0479">Metal-binding</keyword>
<evidence type="ECO:0000256" key="6">
    <source>
        <dbReference type="ARBA" id="ARBA00022723"/>
    </source>
</evidence>
<keyword evidence="2" id="KW-0813">Transport</keyword>
<dbReference type="Pfam" id="PF02665">
    <property type="entry name" value="Nitrate_red_gam"/>
    <property type="match status" value="1"/>
</dbReference>
<dbReference type="Proteomes" id="UP000693941">
    <property type="component" value="Chromosome"/>
</dbReference>
<evidence type="ECO:0000256" key="8">
    <source>
        <dbReference type="ARBA" id="ARBA00022989"/>
    </source>
</evidence>
<keyword evidence="5 13" id="KW-0812">Transmembrane</keyword>